<organism evidence="2">
    <name type="scientific">Bosea sp. NBC_00436</name>
    <dbReference type="NCBI Taxonomy" id="2969620"/>
    <lineage>
        <taxon>Bacteria</taxon>
        <taxon>Pseudomonadati</taxon>
        <taxon>Pseudomonadota</taxon>
        <taxon>Alphaproteobacteria</taxon>
        <taxon>Hyphomicrobiales</taxon>
        <taxon>Boseaceae</taxon>
        <taxon>Bosea</taxon>
    </lineage>
</organism>
<keyword evidence="1" id="KW-1133">Transmembrane helix</keyword>
<reference evidence="2" key="1">
    <citation type="submission" date="2022-08" db="EMBL/GenBank/DDBJ databases">
        <title>Complete Genome Sequences of 2 Bosea sp. soil isolates.</title>
        <authorList>
            <person name="Alvarez Arevalo M."/>
            <person name="Sterndorff E.B."/>
            <person name="Faurdal D."/>
            <person name="Joergensen T.S."/>
            <person name="Weber T."/>
        </authorList>
    </citation>
    <scope>NUCLEOTIDE SEQUENCE</scope>
    <source>
        <strain evidence="2">NBC_00436</strain>
    </source>
</reference>
<sequence>MGVVFIIAFGLLIKNPLALPLLIGASVLGSVFLQSFLATFILLCIALVIAALTNEMFDVSAVSMSRNLEIVPFQILLFAPVALLLHFFLRRIRPRDGRSLS</sequence>
<protein>
    <submittedName>
        <fullName evidence="2">Uncharacterized protein</fullName>
    </submittedName>
</protein>
<evidence type="ECO:0000313" key="2">
    <source>
        <dbReference type="EMBL" id="UZF88528.1"/>
    </source>
</evidence>
<dbReference type="AlphaFoldDB" id="A0A9E8CT84"/>
<keyword evidence="1" id="KW-0472">Membrane</keyword>
<proteinExistence type="predicted"/>
<gene>
    <name evidence="2" type="ORF">NWE54_06995</name>
</gene>
<evidence type="ECO:0000256" key="1">
    <source>
        <dbReference type="SAM" id="Phobius"/>
    </source>
</evidence>
<accession>A0A9E8CT84</accession>
<name>A0A9E8CT84_9HYPH</name>
<dbReference type="EMBL" id="CP102774">
    <property type="protein sequence ID" value="UZF88528.1"/>
    <property type="molecule type" value="Genomic_DNA"/>
</dbReference>
<feature type="transmembrane region" description="Helical" evidence="1">
    <location>
        <begin position="21"/>
        <end position="50"/>
    </location>
</feature>
<keyword evidence="1" id="KW-0812">Transmembrane</keyword>
<feature type="transmembrane region" description="Helical" evidence="1">
    <location>
        <begin position="70"/>
        <end position="89"/>
    </location>
</feature>